<gene>
    <name evidence="2" type="primary">LOC111300896</name>
</gene>
<dbReference type="OrthoDB" id="1740930at2759"/>
<proteinExistence type="predicted"/>
<organism evidence="1 2">
    <name type="scientific">Durio zibethinus</name>
    <name type="common">Durian</name>
    <dbReference type="NCBI Taxonomy" id="66656"/>
    <lineage>
        <taxon>Eukaryota</taxon>
        <taxon>Viridiplantae</taxon>
        <taxon>Streptophyta</taxon>
        <taxon>Embryophyta</taxon>
        <taxon>Tracheophyta</taxon>
        <taxon>Spermatophyta</taxon>
        <taxon>Magnoliopsida</taxon>
        <taxon>eudicotyledons</taxon>
        <taxon>Gunneridae</taxon>
        <taxon>Pentapetalae</taxon>
        <taxon>rosids</taxon>
        <taxon>malvids</taxon>
        <taxon>Malvales</taxon>
        <taxon>Malvaceae</taxon>
        <taxon>Helicteroideae</taxon>
        <taxon>Durio</taxon>
    </lineage>
</organism>
<protein>
    <submittedName>
        <fullName evidence="2">GATA transcription factor 9-like</fullName>
    </submittedName>
</protein>
<accession>A0A6P5ZHK3</accession>
<name>A0A6P5ZHK3_DURZI</name>
<dbReference type="GeneID" id="111300896"/>
<dbReference type="KEGG" id="dzi:111300896"/>
<reference evidence="2" key="1">
    <citation type="submission" date="2025-08" db="UniProtKB">
        <authorList>
            <consortium name="RefSeq"/>
        </authorList>
    </citation>
    <scope>IDENTIFICATION</scope>
    <source>
        <tissue evidence="2">Fruit stalk</tissue>
    </source>
</reference>
<evidence type="ECO:0000313" key="1">
    <source>
        <dbReference type="Proteomes" id="UP000515121"/>
    </source>
</evidence>
<dbReference type="RefSeq" id="XP_022752214.1">
    <property type="nucleotide sequence ID" value="XM_022896479.1"/>
</dbReference>
<dbReference type="AlphaFoldDB" id="A0A6P5ZHK3"/>
<evidence type="ECO:0000313" key="2">
    <source>
        <dbReference type="RefSeq" id="XP_022752214.1"/>
    </source>
</evidence>
<keyword evidence="1" id="KW-1185">Reference proteome</keyword>
<dbReference type="Proteomes" id="UP000515121">
    <property type="component" value="Unplaced"/>
</dbReference>
<sequence>MEAPEKPATGDHFIVEDLLDFSNEDAAITDDAFDSSVAGNSTDSSTVTAVDSCNSSSFSGCEQNLAVNIGCRGFTDGQFAGDLSVPVSSPLHAIM</sequence>